<evidence type="ECO:0000313" key="3">
    <source>
        <dbReference type="Proteomes" id="UP000615455"/>
    </source>
</evidence>
<dbReference type="PROSITE" id="PS50075">
    <property type="entry name" value="CARRIER"/>
    <property type="match status" value="1"/>
</dbReference>
<proteinExistence type="predicted"/>
<keyword evidence="3" id="KW-1185">Reference proteome</keyword>
<feature type="domain" description="Carrier" evidence="1">
    <location>
        <begin position="1"/>
        <end position="78"/>
    </location>
</feature>
<dbReference type="Proteomes" id="UP000615455">
    <property type="component" value="Unassembled WGS sequence"/>
</dbReference>
<dbReference type="Pfam" id="PF00550">
    <property type="entry name" value="PP-binding"/>
    <property type="match status" value="1"/>
</dbReference>
<dbReference type="SUPFAM" id="SSF47336">
    <property type="entry name" value="ACP-like"/>
    <property type="match status" value="1"/>
</dbReference>
<name>A0ABQ2BTM7_9BACL</name>
<reference evidence="3" key="1">
    <citation type="journal article" date="2019" name="Int. J. Syst. Evol. Microbiol.">
        <title>The Global Catalogue of Microorganisms (GCM) 10K type strain sequencing project: providing services to taxonomists for standard genome sequencing and annotation.</title>
        <authorList>
            <consortium name="The Broad Institute Genomics Platform"/>
            <consortium name="The Broad Institute Genome Sequencing Center for Infectious Disease"/>
            <person name="Wu L."/>
            <person name="Ma J."/>
        </authorList>
    </citation>
    <scope>NUCLEOTIDE SEQUENCE [LARGE SCALE GENOMIC DNA]</scope>
    <source>
        <strain evidence="3">CGMCC 1.15043</strain>
    </source>
</reference>
<sequence>MNVKQQIQVAINEIAIGVEEDVLTDDMMLTDLGIDSLKYVELLVRIEELCDIVFDESDLGMESLRNVGDLAALTNKTISKRAG</sequence>
<protein>
    <recommendedName>
        <fullName evidence="1">Carrier domain-containing protein</fullName>
    </recommendedName>
</protein>
<evidence type="ECO:0000313" key="2">
    <source>
        <dbReference type="EMBL" id="GGI46475.1"/>
    </source>
</evidence>
<evidence type="ECO:0000259" key="1">
    <source>
        <dbReference type="PROSITE" id="PS50075"/>
    </source>
</evidence>
<gene>
    <name evidence="2" type="ORF">GCM10008018_17280</name>
</gene>
<dbReference type="InterPro" id="IPR036736">
    <property type="entry name" value="ACP-like_sf"/>
</dbReference>
<organism evidence="2 3">
    <name type="scientific">Paenibacillus marchantiophytorum</name>
    <dbReference type="NCBI Taxonomy" id="1619310"/>
    <lineage>
        <taxon>Bacteria</taxon>
        <taxon>Bacillati</taxon>
        <taxon>Bacillota</taxon>
        <taxon>Bacilli</taxon>
        <taxon>Bacillales</taxon>
        <taxon>Paenibacillaceae</taxon>
        <taxon>Paenibacillus</taxon>
    </lineage>
</organism>
<dbReference type="RefSeq" id="WP_189010312.1">
    <property type="nucleotide sequence ID" value="NZ_BMHE01000006.1"/>
</dbReference>
<accession>A0ABQ2BTM7</accession>
<dbReference type="InterPro" id="IPR009081">
    <property type="entry name" value="PP-bd_ACP"/>
</dbReference>
<dbReference type="EMBL" id="BMHE01000006">
    <property type="protein sequence ID" value="GGI46475.1"/>
    <property type="molecule type" value="Genomic_DNA"/>
</dbReference>
<comment type="caution">
    <text evidence="2">The sequence shown here is derived from an EMBL/GenBank/DDBJ whole genome shotgun (WGS) entry which is preliminary data.</text>
</comment>
<dbReference type="Gene3D" id="1.10.1200.10">
    <property type="entry name" value="ACP-like"/>
    <property type="match status" value="1"/>
</dbReference>